<keyword evidence="4" id="KW-1185">Reference proteome</keyword>
<accession>A0AAD4J3F0</accession>
<evidence type="ECO:0000313" key="4">
    <source>
        <dbReference type="Proteomes" id="UP001190926"/>
    </source>
</evidence>
<evidence type="ECO:0000256" key="1">
    <source>
        <dbReference type="SAM" id="MobiDB-lite"/>
    </source>
</evidence>
<proteinExistence type="predicted"/>
<dbReference type="EMBL" id="SDAM02000166">
    <property type="protein sequence ID" value="KAH6826460.1"/>
    <property type="molecule type" value="Genomic_DNA"/>
</dbReference>
<dbReference type="GO" id="GO:0004386">
    <property type="term" value="F:helicase activity"/>
    <property type="evidence" value="ECO:0007669"/>
    <property type="project" value="UniProtKB-KW"/>
</dbReference>
<evidence type="ECO:0000313" key="3">
    <source>
        <dbReference type="EMBL" id="KAH6826460.1"/>
    </source>
</evidence>
<dbReference type="Proteomes" id="UP001190926">
    <property type="component" value="Unassembled WGS sequence"/>
</dbReference>
<feature type="domain" description="TRF2/HOY1 PH-like" evidence="2">
    <location>
        <begin position="40"/>
        <end position="158"/>
    </location>
</feature>
<dbReference type="Pfam" id="PF24818">
    <property type="entry name" value="PH_TRF2_HOY1"/>
    <property type="match status" value="1"/>
</dbReference>
<comment type="caution">
    <text evidence="3">The sequence shown here is derived from an EMBL/GenBank/DDBJ whole genome shotgun (WGS) entry which is preliminary data.</text>
</comment>
<feature type="region of interest" description="Disordered" evidence="1">
    <location>
        <begin position="1"/>
        <end position="31"/>
    </location>
</feature>
<name>A0AAD4J3F0_PERFH</name>
<dbReference type="InterPro" id="IPR057939">
    <property type="entry name" value="TRF2_HOY1_PH"/>
</dbReference>
<dbReference type="PANTHER" id="PTHR33494">
    <property type="entry name" value="OS02G0793800 PROTEIN"/>
    <property type="match status" value="1"/>
</dbReference>
<sequence length="320" mass="36560">MSRAAAGDDHNLCPRPITDMNVGSQLHHHQPMSEKLKASNFPINTISIGPWKRVSRHEGELTAKLYFAKRKLVWEFLDGQLKSKIEVVWSDITAIKALMPPHQPGSLQIELGKPPLFFREIKPQPRKHTNWQEAGDFTQGHALLYRTHYATFPPGVLDTHYHKLLQCDQHLSQLIGNFPHMVPVENPHHHHHHHHPIGMNNMNYFHEEASFLDSSADLQQPLILPPPHDHHQSPAAGSFLSVDDIINPHEFNHIQILHDNLTVPNYNSYADHNPPPTTLEGSNNCIHLLDADTKPNLDDFDDHINNFAAYNGNLYHHPQY</sequence>
<dbReference type="PANTHER" id="PTHR33494:SF5">
    <property type="entry name" value="F10A16.6 PROTEIN"/>
    <property type="match status" value="1"/>
</dbReference>
<gene>
    <name evidence="3" type="ORF">C2S53_014314</name>
</gene>
<dbReference type="AlphaFoldDB" id="A0AAD4J3F0"/>
<evidence type="ECO:0000259" key="2">
    <source>
        <dbReference type="Pfam" id="PF24818"/>
    </source>
</evidence>
<organism evidence="3 4">
    <name type="scientific">Perilla frutescens var. hirtella</name>
    <name type="common">Perilla citriodora</name>
    <name type="synonym">Perilla setoyensis</name>
    <dbReference type="NCBI Taxonomy" id="608512"/>
    <lineage>
        <taxon>Eukaryota</taxon>
        <taxon>Viridiplantae</taxon>
        <taxon>Streptophyta</taxon>
        <taxon>Embryophyta</taxon>
        <taxon>Tracheophyta</taxon>
        <taxon>Spermatophyta</taxon>
        <taxon>Magnoliopsida</taxon>
        <taxon>eudicotyledons</taxon>
        <taxon>Gunneridae</taxon>
        <taxon>Pentapetalae</taxon>
        <taxon>asterids</taxon>
        <taxon>lamiids</taxon>
        <taxon>Lamiales</taxon>
        <taxon>Lamiaceae</taxon>
        <taxon>Nepetoideae</taxon>
        <taxon>Elsholtzieae</taxon>
        <taxon>Perilla</taxon>
    </lineage>
</organism>
<protein>
    <submittedName>
        <fullName evidence="3">ATP-dependent DNA helicase</fullName>
    </submittedName>
</protein>
<feature type="compositionally biased region" description="Basic and acidic residues" evidence="1">
    <location>
        <begin position="1"/>
        <end position="12"/>
    </location>
</feature>
<keyword evidence="3" id="KW-0067">ATP-binding</keyword>
<reference evidence="3 4" key="1">
    <citation type="journal article" date="2021" name="Nat. Commun.">
        <title>Incipient diploidization of the medicinal plant Perilla within 10,000 years.</title>
        <authorList>
            <person name="Zhang Y."/>
            <person name="Shen Q."/>
            <person name="Leng L."/>
            <person name="Zhang D."/>
            <person name="Chen S."/>
            <person name="Shi Y."/>
            <person name="Ning Z."/>
            <person name="Chen S."/>
        </authorList>
    </citation>
    <scope>NUCLEOTIDE SEQUENCE [LARGE SCALE GENOMIC DNA]</scope>
    <source>
        <strain evidence="4">cv. PC099</strain>
    </source>
</reference>
<keyword evidence="3" id="KW-0547">Nucleotide-binding</keyword>
<keyword evidence="3" id="KW-0347">Helicase</keyword>
<keyword evidence="3" id="KW-0378">Hydrolase</keyword>